<accession>A0A8S3Y4X1</accession>
<reference evidence="1" key="1">
    <citation type="submission" date="2021-04" db="EMBL/GenBank/DDBJ databases">
        <authorList>
            <person name="Tunstrom K."/>
        </authorList>
    </citation>
    <scope>NUCLEOTIDE SEQUENCE</scope>
</reference>
<dbReference type="Proteomes" id="UP000691718">
    <property type="component" value="Unassembled WGS sequence"/>
</dbReference>
<comment type="caution">
    <text evidence="1">The sequence shown here is derived from an EMBL/GenBank/DDBJ whole genome shotgun (WGS) entry which is preliminary data.</text>
</comment>
<dbReference type="EMBL" id="CAJQZP010001441">
    <property type="protein sequence ID" value="CAG5046608.1"/>
    <property type="molecule type" value="Genomic_DNA"/>
</dbReference>
<organism evidence="1 2">
    <name type="scientific">Parnassius apollo</name>
    <name type="common">Apollo butterfly</name>
    <name type="synonym">Papilio apollo</name>
    <dbReference type="NCBI Taxonomy" id="110799"/>
    <lineage>
        <taxon>Eukaryota</taxon>
        <taxon>Metazoa</taxon>
        <taxon>Ecdysozoa</taxon>
        <taxon>Arthropoda</taxon>
        <taxon>Hexapoda</taxon>
        <taxon>Insecta</taxon>
        <taxon>Pterygota</taxon>
        <taxon>Neoptera</taxon>
        <taxon>Endopterygota</taxon>
        <taxon>Lepidoptera</taxon>
        <taxon>Glossata</taxon>
        <taxon>Ditrysia</taxon>
        <taxon>Papilionoidea</taxon>
        <taxon>Papilionidae</taxon>
        <taxon>Parnassiinae</taxon>
        <taxon>Parnassini</taxon>
        <taxon>Parnassius</taxon>
        <taxon>Parnassius</taxon>
    </lineage>
</organism>
<gene>
    <name evidence="1" type="ORF">PAPOLLO_LOCUS23648</name>
</gene>
<evidence type="ECO:0000313" key="1">
    <source>
        <dbReference type="EMBL" id="CAG5046608.1"/>
    </source>
</evidence>
<protein>
    <submittedName>
        <fullName evidence="1">(apollo) hypothetical protein</fullName>
    </submittedName>
</protein>
<evidence type="ECO:0000313" key="2">
    <source>
        <dbReference type="Proteomes" id="UP000691718"/>
    </source>
</evidence>
<name>A0A8S3Y4X1_PARAO</name>
<sequence>MPTSSLDICEDHINVEEDIENYFQWKLGKYNPRLKTSVPEKLLSMKLYEPNITPVTLAERNVPGCSRQKFSEEKDVQCDVSPKHTSTQVEISMVDQAVNTVRKKQGFTCQVEDIISEDEYLPSTQEITVEISGQETNTDSTLKEYDVPLALDFKKKY</sequence>
<proteinExistence type="predicted"/>
<dbReference type="OrthoDB" id="6930315at2759"/>
<dbReference type="AlphaFoldDB" id="A0A8S3Y4X1"/>
<keyword evidence="2" id="KW-1185">Reference proteome</keyword>